<accession>N9NN16</accession>
<evidence type="ECO:0000256" key="2">
    <source>
        <dbReference type="SAM" id="Phobius"/>
    </source>
</evidence>
<keyword evidence="2" id="KW-1133">Transmembrane helix</keyword>
<feature type="transmembrane region" description="Helical" evidence="2">
    <location>
        <begin position="12"/>
        <end position="30"/>
    </location>
</feature>
<organism evidence="3 4">
    <name type="scientific">Acinetobacter vivianii</name>
    <dbReference type="NCBI Taxonomy" id="1776742"/>
    <lineage>
        <taxon>Bacteria</taxon>
        <taxon>Pseudomonadati</taxon>
        <taxon>Pseudomonadota</taxon>
        <taxon>Gammaproteobacteria</taxon>
        <taxon>Moraxellales</taxon>
        <taxon>Moraxellaceae</taxon>
        <taxon>Acinetobacter</taxon>
    </lineage>
</organism>
<evidence type="ECO:0000256" key="1">
    <source>
        <dbReference type="SAM" id="MobiDB-lite"/>
    </source>
</evidence>
<evidence type="ECO:0000313" key="4">
    <source>
        <dbReference type="Proteomes" id="UP000013173"/>
    </source>
</evidence>
<protein>
    <submittedName>
        <fullName evidence="3">Uncharacterized protein</fullName>
    </submittedName>
</protein>
<proteinExistence type="predicted"/>
<dbReference type="PATRIC" id="fig|1217706.3.peg.1647"/>
<feature type="region of interest" description="Disordered" evidence="1">
    <location>
        <begin position="54"/>
        <end position="92"/>
    </location>
</feature>
<keyword evidence="2" id="KW-0472">Membrane</keyword>
<comment type="caution">
    <text evidence="3">The sequence shown here is derived from an EMBL/GenBank/DDBJ whole genome shotgun (WGS) entry which is preliminary data.</text>
</comment>
<dbReference type="OrthoDB" id="6690807at2"/>
<dbReference type="HOGENOM" id="CLU_1987777_0_0_6"/>
<evidence type="ECO:0000313" key="3">
    <source>
        <dbReference type="EMBL" id="ENX22464.1"/>
    </source>
</evidence>
<reference evidence="3 4" key="1">
    <citation type="submission" date="2013-02" db="EMBL/GenBank/DDBJ databases">
        <title>The Genome Sequence of Acinetobacter sp. NIPH 2168.</title>
        <authorList>
            <consortium name="The Broad Institute Genome Sequencing Platform"/>
            <consortium name="The Broad Institute Genome Sequencing Center for Infectious Disease"/>
            <person name="Cerqueira G."/>
            <person name="Feldgarden M."/>
            <person name="Courvalin P."/>
            <person name="Perichon B."/>
            <person name="Grillot-Courvalin C."/>
            <person name="Clermont D."/>
            <person name="Rocha E."/>
            <person name="Yoon E.-J."/>
            <person name="Nemec A."/>
            <person name="Walker B."/>
            <person name="Young S.K."/>
            <person name="Zeng Q."/>
            <person name="Gargeya S."/>
            <person name="Fitzgerald M."/>
            <person name="Haas B."/>
            <person name="Abouelleil A."/>
            <person name="Alvarado L."/>
            <person name="Arachchi H.M."/>
            <person name="Berlin A.M."/>
            <person name="Chapman S.B."/>
            <person name="Dewar J."/>
            <person name="Goldberg J."/>
            <person name="Griggs A."/>
            <person name="Gujja S."/>
            <person name="Hansen M."/>
            <person name="Howarth C."/>
            <person name="Imamovic A."/>
            <person name="Larimer J."/>
            <person name="McCowan C."/>
            <person name="Murphy C."/>
            <person name="Neiman D."/>
            <person name="Pearson M."/>
            <person name="Priest M."/>
            <person name="Roberts A."/>
            <person name="Saif S."/>
            <person name="Shea T."/>
            <person name="Sisk P."/>
            <person name="Sykes S."/>
            <person name="Wortman J."/>
            <person name="Nusbaum C."/>
            <person name="Birren B."/>
        </authorList>
    </citation>
    <scope>NUCLEOTIDE SEQUENCE [LARGE SCALE GENOMIC DNA]</scope>
    <source>
        <strain evidence="3 4">NIPH 2168</strain>
    </source>
</reference>
<feature type="compositionally biased region" description="Gly residues" evidence="1">
    <location>
        <begin position="71"/>
        <end position="80"/>
    </location>
</feature>
<dbReference type="GeneID" id="303682119"/>
<dbReference type="AlphaFoldDB" id="N9NN16"/>
<gene>
    <name evidence="3" type="ORF">F892_01706</name>
</gene>
<dbReference type="Proteomes" id="UP000013173">
    <property type="component" value="Unassembled WGS sequence"/>
</dbReference>
<dbReference type="EMBL" id="APRW01000009">
    <property type="protein sequence ID" value="ENX22464.1"/>
    <property type="molecule type" value="Genomic_DNA"/>
</dbReference>
<name>N9NN16_9GAMM</name>
<keyword evidence="4" id="KW-1185">Reference proteome</keyword>
<keyword evidence="2" id="KW-0812">Transmembrane</keyword>
<dbReference type="RefSeq" id="WP_005257509.1">
    <property type="nucleotide sequence ID" value="NZ_BMDR01000001.1"/>
</dbReference>
<sequence>MKYSYTYSGSQAAFVFSGVAVLPVGVPTLIDEESHKKLSKNKFAKHLIEVGEIDVQEIDEPSEPKSSGKTSGRGAGGGKGKQNDAAADAAKAADDAQKAALDAVKAELKELGVAFSDDESLEQLEAKLAQAKE</sequence>